<sequence length="463" mass="51117">MRNSQPAGSSTASTHFATTKATVVASPEPKQASSPRSKKRVAVGLDTGSNRSSVSSVESEKRKRFRDEDDEDNDKACAASETRKMSKVGDAGLMLRSIVAPAPPSGQLPLTPSKHYINSLNVTDKYTVDLEIWDQVIRDSKSSQVKPSEVFNVHKPFAEIGPKCQRERCYLVRLIEVSTENQVKHYKYYVCIPLDRRPVYLPKYARDASTALLKVIKVCLMRNVKDDALKKGYEQDAHRRADEDVKGRYAPLPETTGPSHGARIVGGPPEPSTPSNPTTRNKKGVRGKQREVLITPSSPKTIKPCQESSTIPSHTFPNINSPPSPLDPVNVHRKDSLSPSSHTPTKKKSITIPTSPTPALSVHGTPPYNPTPQTNLDSVAHRKASEAVIDQFEIDKIIAERAGCQARRTQQEAKAAQHKARKALQVEDEAYHVARRAQRVADQAYHAARKAHVAESDWEDRSV</sequence>
<feature type="region of interest" description="Disordered" evidence="2">
    <location>
        <begin position="1"/>
        <end position="83"/>
    </location>
</feature>
<dbReference type="Proteomes" id="UP000225277">
    <property type="component" value="Unassembled WGS sequence"/>
</dbReference>
<dbReference type="GeneID" id="35596415"/>
<feature type="compositionally biased region" description="Polar residues" evidence="2">
    <location>
        <begin position="295"/>
        <end position="319"/>
    </location>
</feature>
<gene>
    <name evidence="3" type="ORF">RCC_01112</name>
</gene>
<evidence type="ECO:0000313" key="4">
    <source>
        <dbReference type="Proteomes" id="UP000225277"/>
    </source>
</evidence>
<reference evidence="3 4" key="1">
    <citation type="submission" date="2016-03" db="EMBL/GenBank/DDBJ databases">
        <authorList>
            <person name="Ploux O."/>
        </authorList>
    </citation>
    <scope>NUCLEOTIDE SEQUENCE [LARGE SCALE GENOMIC DNA]</scope>
    <source>
        <strain evidence="3 4">URUG2</strain>
    </source>
</reference>
<accession>A0A2D3UW27</accession>
<evidence type="ECO:0000256" key="1">
    <source>
        <dbReference type="SAM" id="Coils"/>
    </source>
</evidence>
<proteinExistence type="predicted"/>
<feature type="compositionally biased region" description="Basic and acidic residues" evidence="2">
    <location>
        <begin position="234"/>
        <end position="247"/>
    </location>
</feature>
<protein>
    <submittedName>
        <fullName evidence="3">Uncharacterized protein</fullName>
    </submittedName>
</protein>
<feature type="region of interest" description="Disordered" evidence="2">
    <location>
        <begin position="234"/>
        <end position="368"/>
    </location>
</feature>
<dbReference type="EMBL" id="FJUY01000001">
    <property type="protein sequence ID" value="CZT15246.1"/>
    <property type="molecule type" value="Genomic_DNA"/>
</dbReference>
<feature type="compositionally biased region" description="Polar residues" evidence="2">
    <location>
        <begin position="1"/>
        <end position="21"/>
    </location>
</feature>
<dbReference type="RefSeq" id="XP_023622143.1">
    <property type="nucleotide sequence ID" value="XM_023766375.1"/>
</dbReference>
<evidence type="ECO:0000313" key="3">
    <source>
        <dbReference type="EMBL" id="CZT15246.1"/>
    </source>
</evidence>
<keyword evidence="1" id="KW-0175">Coiled coil</keyword>
<organism evidence="3 4">
    <name type="scientific">Ramularia collo-cygni</name>
    <dbReference type="NCBI Taxonomy" id="112498"/>
    <lineage>
        <taxon>Eukaryota</taxon>
        <taxon>Fungi</taxon>
        <taxon>Dikarya</taxon>
        <taxon>Ascomycota</taxon>
        <taxon>Pezizomycotina</taxon>
        <taxon>Dothideomycetes</taxon>
        <taxon>Dothideomycetidae</taxon>
        <taxon>Mycosphaerellales</taxon>
        <taxon>Mycosphaerellaceae</taxon>
        <taxon>Ramularia</taxon>
    </lineage>
</organism>
<name>A0A2D3UW27_9PEZI</name>
<dbReference type="AlphaFoldDB" id="A0A2D3UW27"/>
<evidence type="ECO:0000256" key="2">
    <source>
        <dbReference type="SAM" id="MobiDB-lite"/>
    </source>
</evidence>
<feature type="compositionally biased region" description="Basic and acidic residues" evidence="2">
    <location>
        <begin position="58"/>
        <end position="67"/>
    </location>
</feature>
<feature type="coiled-coil region" evidence="1">
    <location>
        <begin position="399"/>
        <end position="426"/>
    </location>
</feature>
<keyword evidence="4" id="KW-1185">Reference proteome</keyword>